<evidence type="ECO:0000313" key="5">
    <source>
        <dbReference type="Proteomes" id="UP000285906"/>
    </source>
</evidence>
<reference evidence="3" key="4">
    <citation type="submission" date="2024-05" db="EMBL/GenBank/DDBJ databases">
        <authorList>
            <person name="Sun Q."/>
            <person name="Sedlacek I."/>
        </authorList>
    </citation>
    <scope>NUCLEOTIDE SEQUENCE</scope>
    <source>
        <strain evidence="3">CCM 8490</strain>
    </source>
</reference>
<dbReference type="Pfam" id="PF18962">
    <property type="entry name" value="Por_Secre_tail"/>
    <property type="match status" value="1"/>
</dbReference>
<reference evidence="6" key="3">
    <citation type="journal article" date="2019" name="Int. J. Syst. Evol. Microbiol.">
        <title>The Global Catalogue of Microorganisms (GCM) 10K type strain sequencing project: providing services to taxonomists for standard genome sequencing and annotation.</title>
        <authorList>
            <consortium name="The Broad Institute Genomics Platform"/>
            <consortium name="The Broad Institute Genome Sequencing Center for Infectious Disease"/>
            <person name="Wu L."/>
            <person name="Ma J."/>
        </authorList>
    </citation>
    <scope>NUCLEOTIDE SEQUENCE [LARGE SCALE GENOMIC DNA]</scope>
    <source>
        <strain evidence="6">CCM 8490</strain>
    </source>
</reference>
<comment type="caution">
    <text evidence="4">The sequence shown here is derived from an EMBL/GenBank/DDBJ whole genome shotgun (WGS) entry which is preliminary data.</text>
</comment>
<dbReference type="InterPro" id="IPR026444">
    <property type="entry name" value="Secre_tail"/>
</dbReference>
<name>A0A420D923_9FLAO</name>
<dbReference type="AlphaFoldDB" id="A0A420D923"/>
<dbReference type="Proteomes" id="UP000658202">
    <property type="component" value="Unassembled WGS sequence"/>
</dbReference>
<evidence type="ECO:0000313" key="3">
    <source>
        <dbReference type="EMBL" id="GGG59749.1"/>
    </source>
</evidence>
<reference evidence="3" key="1">
    <citation type="journal article" date="2014" name="Int. J. Syst. Evol. Microbiol.">
        <title>Complete genome of a new Firmicutes species belonging to the dominant human colonic microbiota ('Ruminococcus bicirculans') reveals two chromosomes and a selective capacity to utilize plant glucans.</title>
        <authorList>
            <consortium name="NISC Comparative Sequencing Program"/>
            <person name="Wegmann U."/>
            <person name="Louis P."/>
            <person name="Goesmann A."/>
            <person name="Henrissat B."/>
            <person name="Duncan S.H."/>
            <person name="Flint H.J."/>
        </authorList>
    </citation>
    <scope>NUCLEOTIDE SEQUENCE</scope>
    <source>
        <strain evidence="3">CCM 8490</strain>
    </source>
</reference>
<dbReference type="RefSeq" id="WP_120213778.1">
    <property type="nucleotide sequence ID" value="NZ_BMCW01000004.1"/>
</dbReference>
<dbReference type="EMBL" id="BMCW01000004">
    <property type="protein sequence ID" value="GGG59749.1"/>
    <property type="molecule type" value="Genomic_DNA"/>
</dbReference>
<evidence type="ECO:0000259" key="2">
    <source>
        <dbReference type="Pfam" id="PF18962"/>
    </source>
</evidence>
<accession>A0A420D923</accession>
<keyword evidence="6" id="KW-1185">Reference proteome</keyword>
<dbReference type="NCBIfam" id="TIGR04183">
    <property type="entry name" value="Por_Secre_tail"/>
    <property type="match status" value="1"/>
</dbReference>
<proteinExistence type="predicted"/>
<feature type="domain" description="Secretion system C-terminal sorting" evidence="2">
    <location>
        <begin position="1133"/>
        <end position="1197"/>
    </location>
</feature>
<gene>
    <name evidence="4" type="ORF">BXY58_2163</name>
    <name evidence="3" type="ORF">GCM10007332_21740</name>
</gene>
<dbReference type="OrthoDB" id="1164152at2"/>
<evidence type="ECO:0000313" key="6">
    <source>
        <dbReference type="Proteomes" id="UP000658202"/>
    </source>
</evidence>
<reference evidence="4 5" key="2">
    <citation type="submission" date="2018-09" db="EMBL/GenBank/DDBJ databases">
        <title>Genomic Encyclopedia of Archaeal and Bacterial Type Strains, Phase II (KMG-II): from individual species to whole genera.</title>
        <authorList>
            <person name="Goeker M."/>
        </authorList>
    </citation>
    <scope>NUCLEOTIDE SEQUENCE [LARGE SCALE GENOMIC DNA]</scope>
    <source>
        <strain evidence="4 5">DSM 27620</strain>
    </source>
</reference>
<sequence>MFKIYNLFMFFCTVFFYGQKPDLQHRVAIVDSGLITSFFASDIGFYSTELNSDQKKQITYHVNHNTQKAEGDYTRAPNSYIFYKDGVLPDGTRTDGLYIPVAKAYQMWKKGRYMQNDTGSFTPISENGQQTATVYWEDVNGLVTSASIVGTGEDAKIKVLIDKTKGEGNASIAFKVNNVIYWTWHIWVTDNPEDGALYGQGFETNVQNQAFTPKYMDRNLGATNAHFLGHNWNKSGGLMYQWGRKDPVPPLQYKDGTFYEITGDVGSRRHAYATLQSAPISVKQRGIDTGTNNINGNIRYSINNPIDIISHATNDGTWFSSQEYRVSNSSPDLIETWDLWSDNRKGLHSNASSGNTTVATDSKSYELKSEFDPCPNGWRISSHYGRNTVNNNLNPLGRKNSGFNDDTNTAYSQILPNSINEALIGVKVYPGRGIDFNGTDNRKIGLMPTSGNYIYYQSNVGTPTSVVYQDPASDAFLLIGTYGIGGNRGTIIRSDPQRADVSTTGWNGIYVNQTFKTNALGAVRCMKDPNLALLPAFYNTEYILSTDSDNTDYKAWIKEPNSFVVMTGEVSDPVSQDKELLISLKKAYAMHKLYLSDNKQLPSGNINTGSVVWTDNPDLIRKIQIVGTYPDQQMKVTIAAKKKGNAVIAFHKGNNGVWGTSNPDKILWSWHIWAPVTNPLSEENQITYTTESIQNGGIIPTTNGQIIFPAKGGTAMTTTFMDRNLGALQALPSSLIRPDLATELRSKTQVQQSGGLHYQWGRKDPLPTFHNPGGTQYIAAHANSVQVAATYSVYKQTGVDANGNVVLGISNPITDEIFSSTDNASGYSREWNVYRSSAGIAASDPKNEKIRKIIKYATENPLYFFFRSKTGQELAIEDAGTLLAKSLQVKDWISDENGLAQDRWGHATEKSVYDPCPAGWRVPDTANANLFAAGNNGTYAKGSSPWFYNGYNTTGSFANYGVVQSTVADLTAAAINNAVNVRQYPGFTLSITSESATPGSRSGWVFNFPDSKYNIGNIPATGIRGILGGNDWKNIRSGSPDTDNYKYQTGLWTSSPADFYTGYAIGLNLSSVSGYGGKLASGTGFYPQAAMGVRCSRDTERYMGDLPYTVNPDGTTLSSVITIKDYNNDDIRIHPNPVKDVLHIVSKNNDWVDPAFVIYNTGGGIVQQGYFNNGSINISKLPSGVYMLKVENSEKAFKIIKK</sequence>
<dbReference type="Proteomes" id="UP000285906">
    <property type="component" value="Unassembled WGS sequence"/>
</dbReference>
<organism evidence="4 5">
    <name type="scientific">Epilithonimonas arachidiradicis</name>
    <dbReference type="NCBI Taxonomy" id="1617282"/>
    <lineage>
        <taxon>Bacteria</taxon>
        <taxon>Pseudomonadati</taxon>
        <taxon>Bacteroidota</taxon>
        <taxon>Flavobacteriia</taxon>
        <taxon>Flavobacteriales</taxon>
        <taxon>Weeksellaceae</taxon>
        <taxon>Chryseobacterium group</taxon>
        <taxon>Epilithonimonas</taxon>
    </lineage>
</organism>
<keyword evidence="1" id="KW-0732">Signal</keyword>
<protein>
    <submittedName>
        <fullName evidence="4">Putative secreted protein (Por secretion system target)</fullName>
    </submittedName>
</protein>
<evidence type="ECO:0000313" key="4">
    <source>
        <dbReference type="EMBL" id="RKE87281.1"/>
    </source>
</evidence>
<evidence type="ECO:0000256" key="1">
    <source>
        <dbReference type="ARBA" id="ARBA00022729"/>
    </source>
</evidence>
<dbReference type="EMBL" id="RAQH01000005">
    <property type="protein sequence ID" value="RKE87281.1"/>
    <property type="molecule type" value="Genomic_DNA"/>
</dbReference>